<evidence type="ECO:0000259" key="9">
    <source>
        <dbReference type="Pfam" id="PF13231"/>
    </source>
</evidence>
<dbReference type="InterPro" id="IPR038731">
    <property type="entry name" value="RgtA/B/C-like"/>
</dbReference>
<keyword evidence="6 8" id="KW-1133">Transmembrane helix</keyword>
<dbReference type="GO" id="GO:0009103">
    <property type="term" value="P:lipopolysaccharide biosynthetic process"/>
    <property type="evidence" value="ECO:0007669"/>
    <property type="project" value="UniProtKB-ARBA"/>
</dbReference>
<feature type="transmembrane region" description="Helical" evidence="8">
    <location>
        <begin position="320"/>
        <end position="340"/>
    </location>
</feature>
<gene>
    <name evidence="10" type="ORF">V22_33400</name>
</gene>
<dbReference type="KEGG" id="chya:V22_33400"/>
<dbReference type="EMBL" id="CP036316">
    <property type="protein sequence ID" value="QDT66076.1"/>
    <property type="molecule type" value="Genomic_DNA"/>
</dbReference>
<name>A0A517TCI2_9PLAN</name>
<feature type="transmembrane region" description="Helical" evidence="8">
    <location>
        <begin position="186"/>
        <end position="212"/>
    </location>
</feature>
<feature type="transmembrane region" description="Helical" evidence="8">
    <location>
        <begin position="384"/>
        <end position="402"/>
    </location>
</feature>
<feature type="transmembrane region" description="Helical" evidence="8">
    <location>
        <begin position="296"/>
        <end position="313"/>
    </location>
</feature>
<evidence type="ECO:0000256" key="7">
    <source>
        <dbReference type="ARBA" id="ARBA00023136"/>
    </source>
</evidence>
<evidence type="ECO:0000256" key="4">
    <source>
        <dbReference type="ARBA" id="ARBA00022679"/>
    </source>
</evidence>
<feature type="transmembrane region" description="Helical" evidence="8">
    <location>
        <begin position="129"/>
        <end position="146"/>
    </location>
</feature>
<feature type="domain" description="Glycosyltransferase RgtA/B/C/D-like" evidence="9">
    <location>
        <begin position="83"/>
        <end position="239"/>
    </location>
</feature>
<keyword evidence="3" id="KW-0328">Glycosyltransferase</keyword>
<dbReference type="GO" id="GO:0016763">
    <property type="term" value="F:pentosyltransferase activity"/>
    <property type="evidence" value="ECO:0007669"/>
    <property type="project" value="TreeGrafter"/>
</dbReference>
<feature type="transmembrane region" description="Helical" evidence="8">
    <location>
        <begin position="352"/>
        <end position="372"/>
    </location>
</feature>
<keyword evidence="2" id="KW-1003">Cell membrane</keyword>
<evidence type="ECO:0000256" key="6">
    <source>
        <dbReference type="ARBA" id="ARBA00022989"/>
    </source>
</evidence>
<dbReference type="PANTHER" id="PTHR33908">
    <property type="entry name" value="MANNOSYLTRANSFERASE YKCB-RELATED"/>
    <property type="match status" value="1"/>
</dbReference>
<organism evidence="10 11">
    <name type="scientific">Calycomorphotria hydatis</name>
    <dbReference type="NCBI Taxonomy" id="2528027"/>
    <lineage>
        <taxon>Bacteria</taxon>
        <taxon>Pseudomonadati</taxon>
        <taxon>Planctomycetota</taxon>
        <taxon>Planctomycetia</taxon>
        <taxon>Planctomycetales</taxon>
        <taxon>Planctomycetaceae</taxon>
        <taxon>Calycomorphotria</taxon>
    </lineage>
</organism>
<keyword evidence="11" id="KW-1185">Reference proteome</keyword>
<dbReference type="OrthoDB" id="212449at2"/>
<evidence type="ECO:0000313" key="10">
    <source>
        <dbReference type="EMBL" id="QDT66076.1"/>
    </source>
</evidence>
<keyword evidence="5 8" id="KW-0812">Transmembrane</keyword>
<accession>A0A517TCI2</accession>
<evidence type="ECO:0000256" key="8">
    <source>
        <dbReference type="SAM" id="Phobius"/>
    </source>
</evidence>
<proteinExistence type="predicted"/>
<evidence type="ECO:0000256" key="2">
    <source>
        <dbReference type="ARBA" id="ARBA00022475"/>
    </source>
</evidence>
<feature type="transmembrane region" description="Helical" evidence="8">
    <location>
        <begin position="224"/>
        <end position="243"/>
    </location>
</feature>
<feature type="transmembrane region" description="Helical" evidence="8">
    <location>
        <begin position="155"/>
        <end position="174"/>
    </location>
</feature>
<dbReference type="GO" id="GO:0005886">
    <property type="term" value="C:plasma membrane"/>
    <property type="evidence" value="ECO:0007669"/>
    <property type="project" value="UniProtKB-SubCell"/>
</dbReference>
<dbReference type="Proteomes" id="UP000319976">
    <property type="component" value="Chromosome"/>
</dbReference>
<dbReference type="PANTHER" id="PTHR33908:SF11">
    <property type="entry name" value="MEMBRANE PROTEIN"/>
    <property type="match status" value="1"/>
</dbReference>
<evidence type="ECO:0000256" key="1">
    <source>
        <dbReference type="ARBA" id="ARBA00004651"/>
    </source>
</evidence>
<evidence type="ECO:0000256" key="5">
    <source>
        <dbReference type="ARBA" id="ARBA00022692"/>
    </source>
</evidence>
<dbReference type="AlphaFoldDB" id="A0A517TCI2"/>
<sequence>MTNWLKKLLVGPSPTHSTPPYSVDERILRGVVIFVALGVFARAVRFFLKFPLWEDECFLCVNFIDASYWQLLTEPLVHHQVAPLLFLWGEHTMVSLFGYSEWSLRLIPFLASIASLLIFPRMVSRICNGWPLLLAVAVFAVAYPGVRYAAEAKQYATDLFASMLLTWFVLEWAVSKNSRWLWGFALWAPIAVLLSFPAVFVAGGLCAAVTYSWLKDRSDFRSTVLPWSIGSALMLASFALNYFTVIQTQGDAENNFMSAYWSNALPPVTTPWNLPAWLILTHSGDFLAWPVGDNRGGSSLTFLACLIGCYALFRRQQRLELVILLAPLLVHMLAAALQKYPYGGHVKFSMPHGPTLCLLFGLGEVTFAVFVLRHLLKNVSWRRIYLQGMCVLFSLICLGSIARDVVNPYKTYSDERARAFAQWFWFDVGEESEVQAVLADEHTNRPFMPGLRHELTWAAMFECNWAIYRRNSQHAADDANRPLTCVVYRDAKLEFDDAALSDWQQRMESEHGPAVLHRYPLPRYTKDNSRCIKVDHLDVFVFDRSKQIAGLESDTVTH</sequence>
<protein>
    <recommendedName>
        <fullName evidence="9">Glycosyltransferase RgtA/B/C/D-like domain-containing protein</fullName>
    </recommendedName>
</protein>
<evidence type="ECO:0000256" key="3">
    <source>
        <dbReference type="ARBA" id="ARBA00022676"/>
    </source>
</evidence>
<keyword evidence="4" id="KW-0808">Transferase</keyword>
<feature type="transmembrane region" description="Helical" evidence="8">
    <location>
        <begin position="27"/>
        <end position="48"/>
    </location>
</feature>
<comment type="subcellular location">
    <subcellularLocation>
        <location evidence="1">Cell membrane</location>
        <topology evidence="1">Multi-pass membrane protein</topology>
    </subcellularLocation>
</comment>
<dbReference type="RefSeq" id="WP_145264884.1">
    <property type="nucleotide sequence ID" value="NZ_CP036316.1"/>
</dbReference>
<feature type="transmembrane region" description="Helical" evidence="8">
    <location>
        <begin position="102"/>
        <end position="123"/>
    </location>
</feature>
<dbReference type="InterPro" id="IPR050297">
    <property type="entry name" value="LipidA_mod_glycosyltrf_83"/>
</dbReference>
<reference evidence="10 11" key="1">
    <citation type="submission" date="2019-02" db="EMBL/GenBank/DDBJ databases">
        <title>Deep-cultivation of Planctomycetes and their phenomic and genomic characterization uncovers novel biology.</title>
        <authorList>
            <person name="Wiegand S."/>
            <person name="Jogler M."/>
            <person name="Boedeker C."/>
            <person name="Pinto D."/>
            <person name="Vollmers J."/>
            <person name="Rivas-Marin E."/>
            <person name="Kohn T."/>
            <person name="Peeters S.H."/>
            <person name="Heuer A."/>
            <person name="Rast P."/>
            <person name="Oberbeckmann S."/>
            <person name="Bunk B."/>
            <person name="Jeske O."/>
            <person name="Meyerdierks A."/>
            <person name="Storesund J.E."/>
            <person name="Kallscheuer N."/>
            <person name="Luecker S."/>
            <person name="Lage O.M."/>
            <person name="Pohl T."/>
            <person name="Merkel B.J."/>
            <person name="Hornburger P."/>
            <person name="Mueller R.-W."/>
            <person name="Bruemmer F."/>
            <person name="Labrenz M."/>
            <person name="Spormann A.M."/>
            <person name="Op den Camp H."/>
            <person name="Overmann J."/>
            <person name="Amann R."/>
            <person name="Jetten M.S.M."/>
            <person name="Mascher T."/>
            <person name="Medema M.H."/>
            <person name="Devos D.P."/>
            <person name="Kaster A.-K."/>
            <person name="Ovreas L."/>
            <person name="Rohde M."/>
            <person name="Galperin M.Y."/>
            <person name="Jogler C."/>
        </authorList>
    </citation>
    <scope>NUCLEOTIDE SEQUENCE [LARGE SCALE GENOMIC DNA]</scope>
    <source>
        <strain evidence="10 11">V22</strain>
    </source>
</reference>
<dbReference type="Pfam" id="PF13231">
    <property type="entry name" value="PMT_2"/>
    <property type="match status" value="1"/>
</dbReference>
<keyword evidence="7 8" id="KW-0472">Membrane</keyword>
<evidence type="ECO:0000313" key="11">
    <source>
        <dbReference type="Proteomes" id="UP000319976"/>
    </source>
</evidence>